<keyword evidence="4" id="KW-0804">Transcription</keyword>
<dbReference type="InterPro" id="IPR009061">
    <property type="entry name" value="DNA-bd_dom_put_sf"/>
</dbReference>
<dbReference type="PROSITE" id="PS50937">
    <property type="entry name" value="HTH_MERR_2"/>
    <property type="match status" value="1"/>
</dbReference>
<sequence>MLAISAIARKYGLSRSTLLYYDRLGLVRPTYRTAAGYRLYQEEEERRLALLCEYRRAGIALREIGVLLDRGAPTGSAVASALEKRIKVLNLEIAGLRSQQEIALALLRKLGRRKDRDARSMTKENWVALLRTVGLTDSQMMEWHAAFETQSPEAHQDFLESLGIPAAEIRRIRQRSAKAVGGTPAPQPPPLTPADGRPRTAGPRRKSA</sequence>
<dbReference type="GO" id="GO:0003677">
    <property type="term" value="F:DNA binding"/>
    <property type="evidence" value="ECO:0007669"/>
    <property type="project" value="UniProtKB-KW"/>
</dbReference>
<reference evidence="7" key="1">
    <citation type="submission" date="2016-10" db="EMBL/GenBank/DDBJ databases">
        <title>Sequence of Gallionella enrichment culture.</title>
        <authorList>
            <person name="Poehlein A."/>
            <person name="Muehling M."/>
            <person name="Daniel R."/>
        </authorList>
    </citation>
    <scope>NUCLEOTIDE SEQUENCE</scope>
</reference>
<dbReference type="SUPFAM" id="SSF46955">
    <property type="entry name" value="Putative DNA-binding domain"/>
    <property type="match status" value="1"/>
</dbReference>
<gene>
    <name evidence="7" type="primary">adhR_1</name>
    <name evidence="7" type="ORF">GALL_137630</name>
</gene>
<dbReference type="Pfam" id="PF13411">
    <property type="entry name" value="MerR_1"/>
    <property type="match status" value="1"/>
</dbReference>
<dbReference type="AlphaFoldDB" id="A0A1J5SJ13"/>
<dbReference type="PANTHER" id="PTHR30204">
    <property type="entry name" value="REDOX-CYCLING DRUG-SENSING TRANSCRIPTIONAL ACTIVATOR SOXR"/>
    <property type="match status" value="1"/>
</dbReference>
<comment type="caution">
    <text evidence="7">The sequence shown here is derived from an EMBL/GenBank/DDBJ whole genome shotgun (WGS) entry which is preliminary data.</text>
</comment>
<evidence type="ECO:0000256" key="4">
    <source>
        <dbReference type="ARBA" id="ARBA00023163"/>
    </source>
</evidence>
<dbReference type="PANTHER" id="PTHR30204:SF69">
    <property type="entry name" value="MERR-FAMILY TRANSCRIPTIONAL REGULATOR"/>
    <property type="match status" value="1"/>
</dbReference>
<evidence type="ECO:0000259" key="6">
    <source>
        <dbReference type="PROSITE" id="PS50937"/>
    </source>
</evidence>
<evidence type="ECO:0000256" key="3">
    <source>
        <dbReference type="ARBA" id="ARBA00023125"/>
    </source>
</evidence>
<dbReference type="InterPro" id="IPR047057">
    <property type="entry name" value="MerR_fam"/>
</dbReference>
<evidence type="ECO:0000256" key="2">
    <source>
        <dbReference type="ARBA" id="ARBA00023015"/>
    </source>
</evidence>
<dbReference type="EMBL" id="MLJW01000060">
    <property type="protein sequence ID" value="OIR04032.1"/>
    <property type="molecule type" value="Genomic_DNA"/>
</dbReference>
<evidence type="ECO:0000256" key="1">
    <source>
        <dbReference type="ARBA" id="ARBA00022491"/>
    </source>
</evidence>
<keyword evidence="3" id="KW-0238">DNA-binding</keyword>
<proteinExistence type="predicted"/>
<accession>A0A1J5SJ13</accession>
<keyword evidence="1" id="KW-0678">Repressor</keyword>
<evidence type="ECO:0000256" key="5">
    <source>
        <dbReference type="SAM" id="MobiDB-lite"/>
    </source>
</evidence>
<evidence type="ECO:0000313" key="7">
    <source>
        <dbReference type="EMBL" id="OIR04032.1"/>
    </source>
</evidence>
<organism evidence="7">
    <name type="scientific">mine drainage metagenome</name>
    <dbReference type="NCBI Taxonomy" id="410659"/>
    <lineage>
        <taxon>unclassified sequences</taxon>
        <taxon>metagenomes</taxon>
        <taxon>ecological metagenomes</taxon>
    </lineage>
</organism>
<keyword evidence="2" id="KW-0805">Transcription regulation</keyword>
<dbReference type="SMART" id="SM00422">
    <property type="entry name" value="HTH_MERR"/>
    <property type="match status" value="1"/>
</dbReference>
<dbReference type="InterPro" id="IPR000551">
    <property type="entry name" value="MerR-type_HTH_dom"/>
</dbReference>
<dbReference type="GO" id="GO:0003700">
    <property type="term" value="F:DNA-binding transcription factor activity"/>
    <property type="evidence" value="ECO:0007669"/>
    <property type="project" value="InterPro"/>
</dbReference>
<feature type="region of interest" description="Disordered" evidence="5">
    <location>
        <begin position="173"/>
        <end position="208"/>
    </location>
</feature>
<feature type="domain" description="HTH merR-type" evidence="6">
    <location>
        <begin position="1"/>
        <end position="70"/>
    </location>
</feature>
<dbReference type="Gene3D" id="1.10.1660.10">
    <property type="match status" value="1"/>
</dbReference>
<protein>
    <submittedName>
        <fullName evidence="7">HTH-type transcriptional regulator AdhR</fullName>
    </submittedName>
</protein>
<name>A0A1J5SJ13_9ZZZZ</name>